<dbReference type="Gene3D" id="3.30.310.200">
    <property type="match status" value="1"/>
</dbReference>
<sequence length="530" mass="61523">MQLNTWDFGGQQIYHATHQFFLTNRSLFLLVWDARRGSEDGKLNYWLDTLTTLAPNSPILLVTTHIDQRDDQNISLPELQKRYPQIKGQCKISNKTGEGIPELQQTIAQTAAKLPLMGEILPTTWLKAANMLRDRSEKYISPQYLQDLMKEQKIDNDQQSVLTKWLHDLGDILYFPDDNELENIVILKPQWVSQYISKVLDSEEVKNSGGILTRSEMKRLWDDLDSSLHKHFLRLMEHFDLSYRDEEGENHLIVECLPQTPPDYKSQWDQIKDQDNCTEVTMSFKLNTIPAGIPTWFIARSNRFSTNTHWRYGALFKHENHLALLQSEPEKKNVQLSVRGTNPQNFFALLRDGLEMTLNRFQGLKITRTIPCLGHNGQPCSYEFYYEQLQKRKKPTIECPKTEEDVSVSELLYGWDQSTQGQVLSRLDILNEGAVVASELKKLNEEQAQILANQDKHLSELKALRELTQREFLNAFRREQAKIDAHCPNVFVLRTLESKKWIKTMTGQTLELQKTNKNSKEQLYGHCAIT</sequence>
<dbReference type="InterPro" id="IPR027417">
    <property type="entry name" value="P-loop_NTPase"/>
</dbReference>
<dbReference type="InterPro" id="IPR032171">
    <property type="entry name" value="COR-A"/>
</dbReference>
<dbReference type="Pfam" id="PF08477">
    <property type="entry name" value="Roc"/>
    <property type="match status" value="1"/>
</dbReference>
<evidence type="ECO:0000256" key="7">
    <source>
        <dbReference type="ARBA" id="ARBA00023134"/>
    </source>
</evidence>
<evidence type="ECO:0000256" key="3">
    <source>
        <dbReference type="ARBA" id="ARBA00022737"/>
    </source>
</evidence>
<comment type="catalytic activity">
    <reaction evidence="8">
        <text>L-threonyl-[protein] + ATP = O-phospho-L-threonyl-[protein] + ADP + H(+)</text>
        <dbReference type="Rhea" id="RHEA:46608"/>
        <dbReference type="Rhea" id="RHEA-COMP:11060"/>
        <dbReference type="Rhea" id="RHEA-COMP:11605"/>
        <dbReference type="ChEBI" id="CHEBI:15378"/>
        <dbReference type="ChEBI" id="CHEBI:30013"/>
        <dbReference type="ChEBI" id="CHEBI:30616"/>
        <dbReference type="ChEBI" id="CHEBI:61977"/>
        <dbReference type="ChEBI" id="CHEBI:456216"/>
        <dbReference type="EC" id="2.7.11.1"/>
    </reaction>
</comment>
<evidence type="ECO:0000256" key="4">
    <source>
        <dbReference type="ARBA" id="ARBA00022741"/>
    </source>
</evidence>
<dbReference type="PANTHER" id="PTHR47679">
    <property type="entry name" value="PROTEIN TORNADO 1"/>
    <property type="match status" value="1"/>
</dbReference>
<keyword evidence="12" id="KW-1185">Reference proteome</keyword>
<name>A0A0A6S0N9_9GAMM</name>
<dbReference type="SUPFAM" id="SSF52540">
    <property type="entry name" value="P-loop containing nucleoside triphosphate hydrolases"/>
    <property type="match status" value="1"/>
</dbReference>
<evidence type="ECO:0000313" key="12">
    <source>
        <dbReference type="Proteomes" id="UP000030428"/>
    </source>
</evidence>
<dbReference type="InterPro" id="IPR057263">
    <property type="entry name" value="COR-B"/>
</dbReference>
<dbReference type="PROSITE" id="PS51424">
    <property type="entry name" value="ROC"/>
    <property type="match status" value="1"/>
</dbReference>
<evidence type="ECO:0000256" key="1">
    <source>
        <dbReference type="ARBA" id="ARBA00012513"/>
    </source>
</evidence>
<organism evidence="11 12">
    <name type="scientific">Candidatus Thiomargarita nelsonii</name>
    <dbReference type="NCBI Taxonomy" id="1003181"/>
    <lineage>
        <taxon>Bacteria</taxon>
        <taxon>Pseudomonadati</taxon>
        <taxon>Pseudomonadota</taxon>
        <taxon>Gammaproteobacteria</taxon>
        <taxon>Thiotrichales</taxon>
        <taxon>Thiotrichaceae</taxon>
        <taxon>Thiomargarita</taxon>
    </lineage>
</organism>
<evidence type="ECO:0000256" key="2">
    <source>
        <dbReference type="ARBA" id="ARBA00022679"/>
    </source>
</evidence>
<dbReference type="GO" id="GO:0016301">
    <property type="term" value="F:kinase activity"/>
    <property type="evidence" value="ECO:0007669"/>
    <property type="project" value="UniProtKB-KW"/>
</dbReference>
<keyword evidence="6" id="KW-0067">ATP-binding</keyword>
<keyword evidence="2" id="KW-0808">Transferase</keyword>
<comment type="caution">
    <text evidence="11">The sequence shown here is derived from an EMBL/GenBank/DDBJ whole genome shotgun (WGS) entry which is preliminary data.</text>
</comment>
<dbReference type="Pfam" id="PF25497">
    <property type="entry name" value="COR-B"/>
    <property type="match status" value="1"/>
</dbReference>
<dbReference type="Pfam" id="PF16095">
    <property type="entry name" value="COR-A"/>
    <property type="match status" value="1"/>
</dbReference>
<evidence type="ECO:0000259" key="10">
    <source>
        <dbReference type="PROSITE" id="PS51424"/>
    </source>
</evidence>
<evidence type="ECO:0000313" key="11">
    <source>
        <dbReference type="EMBL" id="KHD09711.1"/>
    </source>
</evidence>
<accession>A0A0A6S0N9</accession>
<dbReference type="Gene3D" id="1.10.10.10">
    <property type="entry name" value="Winged helix-like DNA-binding domain superfamily/Winged helix DNA-binding domain"/>
    <property type="match status" value="1"/>
</dbReference>
<evidence type="ECO:0000256" key="9">
    <source>
        <dbReference type="ARBA" id="ARBA00048679"/>
    </source>
</evidence>
<evidence type="ECO:0000256" key="8">
    <source>
        <dbReference type="ARBA" id="ARBA00047899"/>
    </source>
</evidence>
<keyword evidence="5" id="KW-0418">Kinase</keyword>
<dbReference type="PANTHER" id="PTHR47679:SF2">
    <property type="entry name" value="C-TERMINAL OF ROC (COR) DOMAIN-CONTAINING PROTEIN"/>
    <property type="match status" value="1"/>
</dbReference>
<keyword evidence="7" id="KW-0342">GTP-binding</keyword>
<dbReference type="InterPro" id="IPR020859">
    <property type="entry name" value="ROC"/>
</dbReference>
<feature type="domain" description="Roc" evidence="10">
    <location>
        <begin position="1"/>
        <end position="114"/>
    </location>
</feature>
<dbReference type="Gene3D" id="1.10.10.2200">
    <property type="match status" value="1"/>
</dbReference>
<keyword evidence="4" id="KW-0547">Nucleotide-binding</keyword>
<dbReference type="AlphaFoldDB" id="A0A0A6S0N9"/>
<gene>
    <name evidence="11" type="ORF">PN36_20855</name>
</gene>
<reference evidence="11 12" key="1">
    <citation type="journal article" date="2016" name="Front. Microbiol.">
        <title>Single-Cell (Meta-)Genomics of a Dimorphic Candidatus Thiomargarita nelsonii Reveals Genomic Plasticity.</title>
        <authorList>
            <person name="Flood B.E."/>
            <person name="Fliss P."/>
            <person name="Jones D.S."/>
            <person name="Dick G.J."/>
            <person name="Jain S."/>
            <person name="Kaster A.K."/>
            <person name="Winkel M."/>
            <person name="Mussmann M."/>
            <person name="Bailey J."/>
        </authorList>
    </citation>
    <scope>NUCLEOTIDE SEQUENCE [LARGE SCALE GENOMIC DNA]</scope>
    <source>
        <strain evidence="11">Hydrate Ridge</strain>
    </source>
</reference>
<evidence type="ECO:0000256" key="6">
    <source>
        <dbReference type="ARBA" id="ARBA00022840"/>
    </source>
</evidence>
<dbReference type="EMBL" id="JSZA02000091">
    <property type="protein sequence ID" value="KHD09711.1"/>
    <property type="molecule type" value="Genomic_DNA"/>
</dbReference>
<dbReference type="Gene3D" id="3.40.50.300">
    <property type="entry name" value="P-loop containing nucleotide triphosphate hydrolases"/>
    <property type="match status" value="1"/>
</dbReference>
<evidence type="ECO:0000256" key="5">
    <source>
        <dbReference type="ARBA" id="ARBA00022777"/>
    </source>
</evidence>
<dbReference type="Proteomes" id="UP000030428">
    <property type="component" value="Unassembled WGS sequence"/>
</dbReference>
<proteinExistence type="predicted"/>
<keyword evidence="3" id="KW-0677">Repeat</keyword>
<dbReference type="GO" id="GO:0005524">
    <property type="term" value="F:ATP binding"/>
    <property type="evidence" value="ECO:0007669"/>
    <property type="project" value="UniProtKB-KW"/>
</dbReference>
<comment type="catalytic activity">
    <reaction evidence="9">
        <text>L-seryl-[protein] + ATP = O-phospho-L-seryl-[protein] + ADP + H(+)</text>
        <dbReference type="Rhea" id="RHEA:17989"/>
        <dbReference type="Rhea" id="RHEA-COMP:9863"/>
        <dbReference type="Rhea" id="RHEA-COMP:11604"/>
        <dbReference type="ChEBI" id="CHEBI:15378"/>
        <dbReference type="ChEBI" id="CHEBI:29999"/>
        <dbReference type="ChEBI" id="CHEBI:30616"/>
        <dbReference type="ChEBI" id="CHEBI:83421"/>
        <dbReference type="ChEBI" id="CHEBI:456216"/>
        <dbReference type="EC" id="2.7.11.1"/>
    </reaction>
</comment>
<dbReference type="EC" id="2.7.11.1" evidence="1"/>
<dbReference type="InterPro" id="IPR036388">
    <property type="entry name" value="WH-like_DNA-bd_sf"/>
</dbReference>
<protein>
    <recommendedName>
        <fullName evidence="1">non-specific serine/threonine protein kinase</fullName>
        <ecNumber evidence="1">2.7.11.1</ecNumber>
    </recommendedName>
</protein>
<dbReference type="Gene3D" id="3.30.70.1390">
    <property type="entry name" value="ROC domain from the Parkinson's disease-associated leucine-rich repeat kinase 2"/>
    <property type="match status" value="1"/>
</dbReference>